<dbReference type="Pfam" id="PF14430">
    <property type="entry name" value="Imm1"/>
    <property type="match status" value="1"/>
</dbReference>
<evidence type="ECO:0000313" key="2">
    <source>
        <dbReference type="Proteomes" id="UP001589810"/>
    </source>
</evidence>
<accession>A0ABV6N4D6</accession>
<dbReference type="InterPro" id="IPR025680">
    <property type="entry name" value="DddI"/>
</dbReference>
<name>A0ABV6N4D6_9PSEU</name>
<proteinExistence type="predicted"/>
<keyword evidence="2" id="KW-1185">Reference proteome</keyword>
<gene>
    <name evidence="1" type="ORF">ACFFH7_35925</name>
</gene>
<comment type="caution">
    <text evidence="1">The sequence shown here is derived from an EMBL/GenBank/DDBJ whole genome shotgun (WGS) entry which is preliminary data.</text>
</comment>
<dbReference type="RefSeq" id="WP_273937185.1">
    <property type="nucleotide sequence ID" value="NZ_CP097263.1"/>
</dbReference>
<sequence length="166" mass="18597">MADIEVLRNVGRRYYRSGDWVLHDPSPAEVADLLTVLCTPDEDPERWNHGVLGRPDAPDGVEFMVAPATGYVALSWTGTAERSLNPQPFEDAPLLVDNGDNDPPMYWPRSSYLPPAEAKRAMAEHIVTGAQPTSVQWQPWGFEVRQLPDWLTPDMPEFAGFHLITD</sequence>
<protein>
    <submittedName>
        <fullName evidence="1">Imm1 family immunity protein</fullName>
    </submittedName>
</protein>
<dbReference type="EMBL" id="JBHLUD010000013">
    <property type="protein sequence ID" value="MFC0546945.1"/>
    <property type="molecule type" value="Genomic_DNA"/>
</dbReference>
<reference evidence="1 2" key="1">
    <citation type="submission" date="2024-09" db="EMBL/GenBank/DDBJ databases">
        <authorList>
            <person name="Sun Q."/>
            <person name="Mori K."/>
        </authorList>
    </citation>
    <scope>NUCLEOTIDE SEQUENCE [LARGE SCALE GENOMIC DNA]</scope>
    <source>
        <strain evidence="1 2">TBRC 1432</strain>
    </source>
</reference>
<evidence type="ECO:0000313" key="1">
    <source>
        <dbReference type="EMBL" id="MFC0546945.1"/>
    </source>
</evidence>
<organism evidence="1 2">
    <name type="scientific">Kutzneria chonburiensis</name>
    <dbReference type="NCBI Taxonomy" id="1483604"/>
    <lineage>
        <taxon>Bacteria</taxon>
        <taxon>Bacillati</taxon>
        <taxon>Actinomycetota</taxon>
        <taxon>Actinomycetes</taxon>
        <taxon>Pseudonocardiales</taxon>
        <taxon>Pseudonocardiaceae</taxon>
        <taxon>Kutzneria</taxon>
    </lineage>
</organism>
<dbReference type="Proteomes" id="UP001589810">
    <property type="component" value="Unassembled WGS sequence"/>
</dbReference>